<dbReference type="SMART" id="SM00979">
    <property type="entry name" value="TIFY"/>
    <property type="match status" value="1"/>
</dbReference>
<dbReference type="GO" id="GO:2000022">
    <property type="term" value="P:regulation of jasmonic acid mediated signaling pathway"/>
    <property type="evidence" value="ECO:0007669"/>
    <property type="project" value="UniProtKB-UniRule"/>
</dbReference>
<keyword evidence="5" id="KW-1185">Reference proteome</keyword>
<name>A0A6P4BYJ5_ARADU</name>
<dbReference type="RefSeq" id="XP_015937539.1">
    <property type="nucleotide sequence ID" value="XM_016082053.3"/>
</dbReference>
<feature type="region of interest" description="Disordered" evidence="3">
    <location>
        <begin position="1"/>
        <end position="72"/>
    </location>
</feature>
<feature type="compositionally biased region" description="Basic and acidic residues" evidence="3">
    <location>
        <begin position="408"/>
        <end position="417"/>
    </location>
</feature>
<evidence type="ECO:0000256" key="2">
    <source>
        <dbReference type="RuleBase" id="RU369065"/>
    </source>
</evidence>
<comment type="subcellular location">
    <subcellularLocation>
        <location evidence="2">Nucleus</location>
    </subcellularLocation>
</comment>
<keyword evidence="2" id="KW-0539">Nucleus</keyword>
<comment type="similarity">
    <text evidence="1 2">Belongs to the TIFY/JAZ family.</text>
</comment>
<protein>
    <recommendedName>
        <fullName evidence="2">Protein TIFY</fullName>
    </recommendedName>
    <alternativeName>
        <fullName evidence="2">Jasmonate ZIM domain-containing protein</fullName>
    </alternativeName>
</protein>
<dbReference type="PROSITE" id="PS51320">
    <property type="entry name" value="TIFY"/>
    <property type="match status" value="1"/>
</dbReference>
<comment type="domain">
    <text evidence="2">The jas domain is required for interaction with COI1.</text>
</comment>
<dbReference type="GO" id="GO:0031347">
    <property type="term" value="P:regulation of defense response"/>
    <property type="evidence" value="ECO:0007669"/>
    <property type="project" value="UniProtKB-UniRule"/>
</dbReference>
<dbReference type="KEGG" id="adu:107463279"/>
<reference evidence="5" key="1">
    <citation type="journal article" date="2016" name="Nat. Genet.">
        <title>The genome sequences of Arachis duranensis and Arachis ipaensis, the diploid ancestors of cultivated peanut.</title>
        <authorList>
            <person name="Bertioli D.J."/>
            <person name="Cannon S.B."/>
            <person name="Froenicke L."/>
            <person name="Huang G."/>
            <person name="Farmer A.D."/>
            <person name="Cannon E.K."/>
            <person name="Liu X."/>
            <person name="Gao D."/>
            <person name="Clevenger J."/>
            <person name="Dash S."/>
            <person name="Ren L."/>
            <person name="Moretzsohn M.C."/>
            <person name="Shirasawa K."/>
            <person name="Huang W."/>
            <person name="Vidigal B."/>
            <person name="Abernathy B."/>
            <person name="Chu Y."/>
            <person name="Niederhuth C.E."/>
            <person name="Umale P."/>
            <person name="Araujo A.C."/>
            <person name="Kozik A."/>
            <person name="Kim K.D."/>
            <person name="Burow M.D."/>
            <person name="Varshney R.K."/>
            <person name="Wang X."/>
            <person name="Zhang X."/>
            <person name="Barkley N."/>
            <person name="Guimaraes P.M."/>
            <person name="Isobe S."/>
            <person name="Guo B."/>
            <person name="Liao B."/>
            <person name="Stalker H.T."/>
            <person name="Schmitz R.J."/>
            <person name="Scheffler B.E."/>
            <person name="Leal-Bertioli S.C."/>
            <person name="Xun X."/>
            <person name="Jackson S.A."/>
            <person name="Michelmore R."/>
            <person name="Ozias-Akins P."/>
        </authorList>
    </citation>
    <scope>NUCLEOTIDE SEQUENCE [LARGE SCALE GENOMIC DNA]</scope>
    <source>
        <strain evidence="5">cv. V14167</strain>
    </source>
</reference>
<evidence type="ECO:0000256" key="3">
    <source>
        <dbReference type="SAM" id="MobiDB-lite"/>
    </source>
</evidence>
<proteinExistence type="inferred from homology"/>
<feature type="region of interest" description="Disordered" evidence="3">
    <location>
        <begin position="392"/>
        <end position="417"/>
    </location>
</feature>
<dbReference type="GeneID" id="107463279"/>
<feature type="region of interest" description="Disordered" evidence="3">
    <location>
        <begin position="344"/>
        <end position="376"/>
    </location>
</feature>
<dbReference type="PANTHER" id="PTHR33077">
    <property type="entry name" value="PROTEIN TIFY 4A-RELATED-RELATED"/>
    <property type="match status" value="1"/>
</dbReference>
<dbReference type="InterPro" id="IPR010399">
    <property type="entry name" value="Tify_dom"/>
</dbReference>
<dbReference type="GO" id="GO:0009611">
    <property type="term" value="P:response to wounding"/>
    <property type="evidence" value="ECO:0007669"/>
    <property type="project" value="UniProtKB-UniRule"/>
</dbReference>
<dbReference type="AlphaFoldDB" id="A0A6P4BYJ5"/>
<feature type="domain" description="Tify" evidence="4">
    <location>
        <begin position="290"/>
        <end position="325"/>
    </location>
</feature>
<dbReference type="Proteomes" id="UP000515211">
    <property type="component" value="Chromosome 8"/>
</dbReference>
<dbReference type="Pfam" id="PF06200">
    <property type="entry name" value="tify"/>
    <property type="match status" value="1"/>
</dbReference>
<dbReference type="InterPro" id="IPR040390">
    <property type="entry name" value="TIFY/JAZ"/>
</dbReference>
<evidence type="ECO:0000313" key="6">
    <source>
        <dbReference type="RefSeq" id="XP_015937539.1"/>
    </source>
</evidence>
<comment type="function">
    <text evidence="2">Repressor of jasmonate responses.</text>
</comment>
<dbReference type="GO" id="GO:0005634">
    <property type="term" value="C:nucleus"/>
    <property type="evidence" value="ECO:0007669"/>
    <property type="project" value="UniProtKB-SubCell"/>
</dbReference>
<gene>
    <name evidence="6" type="primary">LOC107463279</name>
</gene>
<evidence type="ECO:0000256" key="1">
    <source>
        <dbReference type="ARBA" id="ARBA00008614"/>
    </source>
</evidence>
<evidence type="ECO:0000313" key="5">
    <source>
        <dbReference type="Proteomes" id="UP000515211"/>
    </source>
</evidence>
<organism evidence="5 6">
    <name type="scientific">Arachis duranensis</name>
    <name type="common">Wild peanut</name>
    <dbReference type="NCBI Taxonomy" id="130453"/>
    <lineage>
        <taxon>Eukaryota</taxon>
        <taxon>Viridiplantae</taxon>
        <taxon>Streptophyta</taxon>
        <taxon>Embryophyta</taxon>
        <taxon>Tracheophyta</taxon>
        <taxon>Spermatophyta</taxon>
        <taxon>Magnoliopsida</taxon>
        <taxon>eudicotyledons</taxon>
        <taxon>Gunneridae</taxon>
        <taxon>Pentapetalae</taxon>
        <taxon>rosids</taxon>
        <taxon>fabids</taxon>
        <taxon>Fabales</taxon>
        <taxon>Fabaceae</taxon>
        <taxon>Papilionoideae</taxon>
        <taxon>50 kb inversion clade</taxon>
        <taxon>dalbergioids sensu lato</taxon>
        <taxon>Dalbergieae</taxon>
        <taxon>Pterocarpus clade</taxon>
        <taxon>Arachis</taxon>
    </lineage>
</organism>
<accession>A0A6P4BYJ5</accession>
<keyword evidence="2" id="KW-1184">Jasmonic acid signaling pathway</keyword>
<sequence length="417" mass="44409">MAQPQPQPQQHHHHHNNNNGGGSTTQKQHHHVLHDFLGMKPNNDIRLSTDLSPSSSSAAARGPFSSSAASDIASEKQVGNHLEGVPYYGPRSDFSGTEISNRLVGNKRSNSDSTFMGSSRDAFQMVPESFQNSHLMKVLRSAAGGEKLRRPNDDEVLLGMQSLKPMSASLFQPPTSSKLDANKWERSLLMNVGPSMQHPPRGGQLTPFVHQIASNKMRDANAGPSFISQSAADEGSRTGIKGPGILSSINPTALGIEKSSSAGFLGGSRTKTVSNVVDPESSTLPSQHGQKSSSRQMTIFYGGQAHVFDDVHPHKADVIMSLAGSNGGSWSTAFSPKSSVKLANDSNLHSGENDTGIPHDLHGRLPITGSSSHAIVPGDRISTPAVVVANQGSIVSKHTRNPVQASEPRSEDKKRAQ</sequence>
<reference evidence="6" key="2">
    <citation type="submission" date="2025-08" db="UniProtKB">
        <authorList>
            <consortium name="RefSeq"/>
        </authorList>
    </citation>
    <scope>IDENTIFICATION</scope>
    <source>
        <tissue evidence="6">Whole plant</tissue>
    </source>
</reference>
<feature type="compositionally biased region" description="Low complexity" evidence="3">
    <location>
        <begin position="52"/>
        <end position="70"/>
    </location>
</feature>
<evidence type="ECO:0000259" key="4">
    <source>
        <dbReference type="PROSITE" id="PS51320"/>
    </source>
</evidence>
<dbReference type="PANTHER" id="PTHR33077:SF8">
    <property type="entry name" value="PROTEIN TIFY 8"/>
    <property type="match status" value="1"/>
</dbReference>
<feature type="compositionally biased region" description="Polar residues" evidence="3">
    <location>
        <begin position="392"/>
        <end position="404"/>
    </location>
</feature>